<name>U6KDH3_9EIME</name>
<evidence type="ECO:0008006" key="5">
    <source>
        <dbReference type="Google" id="ProtNLM"/>
    </source>
</evidence>
<feature type="region of interest" description="Disordered" evidence="1">
    <location>
        <begin position="125"/>
        <end position="178"/>
    </location>
</feature>
<gene>
    <name evidence="3" type="ORF">EMH_0059210</name>
</gene>
<reference evidence="3" key="2">
    <citation type="submission" date="2013-10" db="EMBL/GenBank/DDBJ databases">
        <authorList>
            <person name="Aslett M."/>
        </authorList>
    </citation>
    <scope>NUCLEOTIDE SEQUENCE [LARGE SCALE GENOMIC DNA]</scope>
    <source>
        <strain evidence="3">Houghton</strain>
    </source>
</reference>
<feature type="compositionally biased region" description="Basic residues" evidence="1">
    <location>
        <begin position="370"/>
        <end position="385"/>
    </location>
</feature>
<keyword evidence="2" id="KW-0472">Membrane</keyword>
<reference evidence="3" key="1">
    <citation type="submission" date="2013-10" db="EMBL/GenBank/DDBJ databases">
        <title>Genomic analysis of the causative agents of coccidiosis in chickens.</title>
        <authorList>
            <person name="Reid A.J."/>
            <person name="Blake D."/>
            <person name="Billington K."/>
            <person name="Browne H."/>
            <person name="Dunn M."/>
            <person name="Hung S."/>
            <person name="Kawahara F."/>
            <person name="Miranda-Saavedra D."/>
            <person name="Mourier T."/>
            <person name="Nagra H."/>
            <person name="Otto T.D."/>
            <person name="Rawlings N."/>
            <person name="Sanchez A."/>
            <person name="Sanders M."/>
            <person name="Subramaniam C."/>
            <person name="Tay Y."/>
            <person name="Dear P."/>
            <person name="Doerig C."/>
            <person name="Gruber A."/>
            <person name="Parkinson J."/>
            <person name="Shirley M."/>
            <person name="Wan K.L."/>
            <person name="Berriman M."/>
            <person name="Tomley F."/>
            <person name="Pain A."/>
        </authorList>
    </citation>
    <scope>NUCLEOTIDE SEQUENCE [LARGE SCALE GENOMIC DNA]</scope>
    <source>
        <strain evidence="3">Houghton</strain>
    </source>
</reference>
<dbReference type="VEuPathDB" id="ToxoDB:EMH_0059210"/>
<evidence type="ECO:0000313" key="3">
    <source>
        <dbReference type="EMBL" id="CDJ36070.1"/>
    </source>
</evidence>
<feature type="compositionally biased region" description="Polar residues" evidence="1">
    <location>
        <begin position="149"/>
        <end position="168"/>
    </location>
</feature>
<feature type="region of interest" description="Disordered" evidence="1">
    <location>
        <begin position="217"/>
        <end position="259"/>
    </location>
</feature>
<keyword evidence="2" id="KW-1133">Transmembrane helix</keyword>
<keyword evidence="4" id="KW-1185">Reference proteome</keyword>
<proteinExistence type="predicted"/>
<sequence length="393" mass="41472">MQRSIDTPDAPTKLAQLKDSTGLFLEEENTREGLARPGALRRPRRSPRLTVYHAWAVLLSTLAVLVILTKCARSRYILGGKAGDGRQLAGNDGESDEDPDLAAILELCVEMEQEHGQSMQPYGMPPQMYWGDSQPWQHVPGSREDLHTGAQSTSSPEWDGSVPSSSAGTPGFHQGPAMQTDYSFLTRSADILEGNEYLDEGPSTSAGVSTMLLPYADGSLPHQGPGTQTDYSFLRGSADMRGSPESLGEGPSTSAGFSSMLLPSADGSVSSGSAGYGSSALPAAGSAPSSFQGFHVPSSAAPLNVPLVFDEFNAGLMLPQAKPRAQQAAAAHVVQPTPERSAFPAIVEALSAGKRKSEEQPASTPAAPSKKSRASSKRRARKSRYPNKTTVSS</sequence>
<dbReference type="RefSeq" id="XP_037878359.1">
    <property type="nucleotide sequence ID" value="XM_038022505.1"/>
</dbReference>
<dbReference type="GeneID" id="60404142"/>
<accession>U6KDH3</accession>
<evidence type="ECO:0000256" key="1">
    <source>
        <dbReference type="SAM" id="MobiDB-lite"/>
    </source>
</evidence>
<feature type="transmembrane region" description="Helical" evidence="2">
    <location>
        <begin position="49"/>
        <end position="68"/>
    </location>
</feature>
<protein>
    <recommendedName>
        <fullName evidence="5">Transmembrane protein</fullName>
    </recommendedName>
</protein>
<dbReference type="OrthoDB" id="347684at2759"/>
<evidence type="ECO:0000313" key="4">
    <source>
        <dbReference type="Proteomes" id="UP000030744"/>
    </source>
</evidence>
<organism evidence="3 4">
    <name type="scientific">Eimeria mitis</name>
    <dbReference type="NCBI Taxonomy" id="44415"/>
    <lineage>
        <taxon>Eukaryota</taxon>
        <taxon>Sar</taxon>
        <taxon>Alveolata</taxon>
        <taxon>Apicomplexa</taxon>
        <taxon>Conoidasida</taxon>
        <taxon>Coccidia</taxon>
        <taxon>Eucoccidiorida</taxon>
        <taxon>Eimeriorina</taxon>
        <taxon>Eimeriidae</taxon>
        <taxon>Eimeria</taxon>
    </lineage>
</organism>
<feature type="region of interest" description="Disordered" evidence="1">
    <location>
        <begin position="344"/>
        <end position="393"/>
    </location>
</feature>
<evidence type="ECO:0000256" key="2">
    <source>
        <dbReference type="SAM" id="Phobius"/>
    </source>
</evidence>
<keyword evidence="2" id="KW-0812">Transmembrane</keyword>
<dbReference type="AlphaFoldDB" id="U6KDH3"/>
<dbReference type="Proteomes" id="UP000030744">
    <property type="component" value="Unassembled WGS sequence"/>
</dbReference>
<dbReference type="EMBL" id="HG735519">
    <property type="protein sequence ID" value="CDJ36070.1"/>
    <property type="molecule type" value="Genomic_DNA"/>
</dbReference>